<gene>
    <name evidence="1" type="ORF">I4F81_004039</name>
</gene>
<name>A0ACC3BUP3_PYRYE</name>
<organism evidence="1 2">
    <name type="scientific">Pyropia yezoensis</name>
    <name type="common">Susabi-nori</name>
    <name type="synonym">Porphyra yezoensis</name>
    <dbReference type="NCBI Taxonomy" id="2788"/>
    <lineage>
        <taxon>Eukaryota</taxon>
        <taxon>Rhodophyta</taxon>
        <taxon>Bangiophyceae</taxon>
        <taxon>Bangiales</taxon>
        <taxon>Bangiaceae</taxon>
        <taxon>Pyropia</taxon>
    </lineage>
</organism>
<evidence type="ECO:0000313" key="2">
    <source>
        <dbReference type="Proteomes" id="UP000798662"/>
    </source>
</evidence>
<comment type="caution">
    <text evidence="1">The sequence shown here is derived from an EMBL/GenBank/DDBJ whole genome shotgun (WGS) entry which is preliminary data.</text>
</comment>
<dbReference type="EMBL" id="CM020618">
    <property type="protein sequence ID" value="KAK1861455.1"/>
    <property type="molecule type" value="Genomic_DNA"/>
</dbReference>
<evidence type="ECO:0000313" key="1">
    <source>
        <dbReference type="EMBL" id="KAK1861455.1"/>
    </source>
</evidence>
<sequence>MAGAADGRPRASRSQRAARMGACDAGTVGGTALAVPVPVVVHHYHCRAGAATAGISGGQHPHGGGAGGGGNGGKRRARGSAGQAARWGTGWPRRPERGLTCLQPAIPNRALASPSAVAMATTAGRRRSFDCHLP</sequence>
<reference evidence="1" key="1">
    <citation type="submission" date="2019-11" db="EMBL/GenBank/DDBJ databases">
        <title>Nori genome reveals adaptations in red seaweeds to the harsh intertidal environment.</title>
        <authorList>
            <person name="Wang D."/>
            <person name="Mao Y."/>
        </authorList>
    </citation>
    <scope>NUCLEOTIDE SEQUENCE</scope>
    <source>
        <tissue evidence="1">Gametophyte</tissue>
    </source>
</reference>
<protein>
    <submittedName>
        <fullName evidence="1">Uncharacterized protein</fullName>
    </submittedName>
</protein>
<dbReference type="Proteomes" id="UP000798662">
    <property type="component" value="Chromosome 1"/>
</dbReference>
<accession>A0ACC3BUP3</accession>
<keyword evidence="2" id="KW-1185">Reference proteome</keyword>
<proteinExistence type="predicted"/>